<evidence type="ECO:0000256" key="1">
    <source>
        <dbReference type="SAM" id="SignalP"/>
    </source>
</evidence>
<dbReference type="Gene3D" id="3.30.70.100">
    <property type="match status" value="2"/>
</dbReference>
<evidence type="ECO:0000313" key="4">
    <source>
        <dbReference type="Proteomes" id="UP001302349"/>
    </source>
</evidence>
<feature type="domain" description="NIPSNAP" evidence="2">
    <location>
        <begin position="155"/>
        <end position="257"/>
    </location>
</feature>
<proteinExistence type="predicted"/>
<dbReference type="Proteomes" id="UP001302349">
    <property type="component" value="Chromosome"/>
</dbReference>
<keyword evidence="4" id="KW-1185">Reference proteome</keyword>
<protein>
    <submittedName>
        <fullName evidence="3">NIPSNAP family protein</fullName>
    </submittedName>
</protein>
<dbReference type="SUPFAM" id="SSF54909">
    <property type="entry name" value="Dimeric alpha+beta barrel"/>
    <property type="match status" value="2"/>
</dbReference>
<accession>A0ABZ0IMI5</accession>
<feature type="chain" id="PRO_5047117093" evidence="1">
    <location>
        <begin position="23"/>
        <end position="259"/>
    </location>
</feature>
<dbReference type="RefSeq" id="WP_317487577.1">
    <property type="nucleotide sequence ID" value="NZ_CP136051.1"/>
</dbReference>
<dbReference type="EMBL" id="CP136051">
    <property type="protein sequence ID" value="WOK04777.1"/>
    <property type="molecule type" value="Genomic_DNA"/>
</dbReference>
<name>A0ABZ0IMI5_9BACT</name>
<dbReference type="InterPro" id="IPR012577">
    <property type="entry name" value="NIPSNAP"/>
</dbReference>
<sequence length="259" mass="29548">MKISGIALVITFLVAFSSASFAQKSKREFYQLKVYTLASDTQEKMVDKYLKEAFIPALHRANIKSIGVFKTKLSETDTVRKVYVLIPFPSYDQFSALANTLSKDAQYQTAGSEYINAAYNQPPYARIESTLLQAFTGMPFMKTPNLTGPRSERIYELRSYESATEKIHLNKVEMFNDGEVTLFDRLGFNAVFYGEVISGSTMPNLMYMTTFDNKASRDEHWKAFSAAPEWDKLKTMPKYQNNVSKNVTKFLVPAEYSDY</sequence>
<evidence type="ECO:0000313" key="3">
    <source>
        <dbReference type="EMBL" id="WOK04777.1"/>
    </source>
</evidence>
<dbReference type="Pfam" id="PF07978">
    <property type="entry name" value="NIPSNAP"/>
    <property type="match status" value="1"/>
</dbReference>
<evidence type="ECO:0000259" key="2">
    <source>
        <dbReference type="Pfam" id="PF07978"/>
    </source>
</evidence>
<gene>
    <name evidence="3" type="ORF">RT717_16975</name>
</gene>
<dbReference type="InterPro" id="IPR011008">
    <property type="entry name" value="Dimeric_a/b-barrel"/>
</dbReference>
<organism evidence="3 4">
    <name type="scientific">Imperialibacter roseus</name>
    <dbReference type="NCBI Taxonomy" id="1324217"/>
    <lineage>
        <taxon>Bacteria</taxon>
        <taxon>Pseudomonadati</taxon>
        <taxon>Bacteroidota</taxon>
        <taxon>Cytophagia</taxon>
        <taxon>Cytophagales</taxon>
        <taxon>Flammeovirgaceae</taxon>
        <taxon>Imperialibacter</taxon>
    </lineage>
</organism>
<feature type="signal peptide" evidence="1">
    <location>
        <begin position="1"/>
        <end position="22"/>
    </location>
</feature>
<keyword evidence="1" id="KW-0732">Signal</keyword>
<reference evidence="3 4" key="1">
    <citation type="journal article" date="2023" name="Microbiol. Resour. Announc.">
        <title>Complete Genome Sequence of Imperialibacter roseus strain P4T.</title>
        <authorList>
            <person name="Tizabi D.R."/>
            <person name="Bachvaroff T."/>
            <person name="Hill R.T."/>
        </authorList>
    </citation>
    <scope>NUCLEOTIDE SEQUENCE [LARGE SCALE GENOMIC DNA]</scope>
    <source>
        <strain evidence="3 4">P4T</strain>
    </source>
</reference>